<evidence type="ECO:0000313" key="1">
    <source>
        <dbReference type="EMBL" id="KRX34682.1"/>
    </source>
</evidence>
<gene>
    <name evidence="1" type="ORF">T05_10113</name>
</gene>
<dbReference type="AlphaFoldDB" id="A0A0V0T6R2"/>
<protein>
    <submittedName>
        <fullName evidence="1">Uncharacterized protein</fullName>
    </submittedName>
</protein>
<dbReference type="Proteomes" id="UP000055048">
    <property type="component" value="Unassembled WGS sequence"/>
</dbReference>
<evidence type="ECO:0000313" key="2">
    <source>
        <dbReference type="Proteomes" id="UP000055048"/>
    </source>
</evidence>
<name>A0A0V0T6R2_9BILA</name>
<comment type="caution">
    <text evidence="1">The sequence shown here is derived from an EMBL/GenBank/DDBJ whole genome shotgun (WGS) entry which is preliminary data.</text>
</comment>
<proteinExistence type="predicted"/>
<reference evidence="1 2" key="1">
    <citation type="submission" date="2015-01" db="EMBL/GenBank/DDBJ databases">
        <title>Evolution of Trichinella species and genotypes.</title>
        <authorList>
            <person name="Korhonen P.K."/>
            <person name="Edoardo P."/>
            <person name="Giuseppe L.R."/>
            <person name="Gasser R.B."/>
        </authorList>
    </citation>
    <scope>NUCLEOTIDE SEQUENCE [LARGE SCALE GENOMIC DNA]</scope>
    <source>
        <strain evidence="1">ISS417</strain>
    </source>
</reference>
<accession>A0A0V0T6R2</accession>
<dbReference type="EMBL" id="JYDJ01000531">
    <property type="protein sequence ID" value="KRX34682.1"/>
    <property type="molecule type" value="Genomic_DNA"/>
</dbReference>
<organism evidence="1 2">
    <name type="scientific">Trichinella murrelli</name>
    <dbReference type="NCBI Taxonomy" id="144512"/>
    <lineage>
        <taxon>Eukaryota</taxon>
        <taxon>Metazoa</taxon>
        <taxon>Ecdysozoa</taxon>
        <taxon>Nematoda</taxon>
        <taxon>Enoplea</taxon>
        <taxon>Dorylaimia</taxon>
        <taxon>Trichinellida</taxon>
        <taxon>Trichinellidae</taxon>
        <taxon>Trichinella</taxon>
    </lineage>
</organism>
<keyword evidence="2" id="KW-1185">Reference proteome</keyword>
<sequence length="75" mass="8344">MFLTLPYKISTQKKSHLPRLISCSASCASCTQTTFSNATTCHVSQTNECTLTDDKAPFMAIVICIAQRWKPVFVQ</sequence>